<feature type="compositionally biased region" description="Polar residues" evidence="1">
    <location>
        <begin position="51"/>
        <end position="65"/>
    </location>
</feature>
<feature type="compositionally biased region" description="Polar residues" evidence="1">
    <location>
        <begin position="29"/>
        <end position="42"/>
    </location>
</feature>
<feature type="compositionally biased region" description="Basic and acidic residues" evidence="1">
    <location>
        <begin position="82"/>
        <end position="94"/>
    </location>
</feature>
<dbReference type="EMBL" id="GECU01009427">
    <property type="protein sequence ID" value="JAS98279.1"/>
    <property type="molecule type" value="Transcribed_RNA"/>
</dbReference>
<proteinExistence type="predicted"/>
<feature type="compositionally biased region" description="Low complexity" evidence="1">
    <location>
        <begin position="7"/>
        <end position="20"/>
    </location>
</feature>
<gene>
    <name evidence="2" type="ORF">g.48080</name>
</gene>
<feature type="region of interest" description="Disordered" evidence="1">
    <location>
        <begin position="79"/>
        <end position="98"/>
    </location>
</feature>
<name>A0A1B6JGF9_9HEMI</name>
<evidence type="ECO:0000313" key="2">
    <source>
        <dbReference type="EMBL" id="JAS98279.1"/>
    </source>
</evidence>
<sequence>TSEEEPVNPVEPENTEGPTPQEEYVTPVQPGNTEGPTPQEEQVTPVEPVNTEGSTSQEESITSKGILTPEETTLYEGSAAPEETHKGPINDLLDKNSSSNKTYSVDDTFKSKIFHHSNWKKDEYTSIYFETLVKLRHDIQYISKTFHVTFNYSNIESEVMKLKELANDIYEIGEDCVSECTEIRSLFHDVKQSLDAESFDGSLQWINTERAKKYITIIVSLEQYVNYITNTFHINFDYNKLETEFKKLEDLVSELEEFGAQCTTEGCKEIRKIIESAYGATVTKVPDDPS</sequence>
<feature type="region of interest" description="Disordered" evidence="1">
    <location>
        <begin position="1"/>
        <end position="70"/>
    </location>
</feature>
<accession>A0A1B6JGF9</accession>
<protein>
    <submittedName>
        <fullName evidence="2">Uncharacterized protein</fullName>
    </submittedName>
</protein>
<reference evidence="2" key="1">
    <citation type="submission" date="2015-11" db="EMBL/GenBank/DDBJ databases">
        <title>De novo transcriptome assembly of four potential Pierce s Disease insect vectors from Arizona vineyards.</title>
        <authorList>
            <person name="Tassone E.E."/>
        </authorList>
    </citation>
    <scope>NUCLEOTIDE SEQUENCE</scope>
</reference>
<feature type="non-terminal residue" evidence="2">
    <location>
        <position position="290"/>
    </location>
</feature>
<dbReference type="AlphaFoldDB" id="A0A1B6JGF9"/>
<feature type="non-terminal residue" evidence="2">
    <location>
        <position position="1"/>
    </location>
</feature>
<evidence type="ECO:0000256" key="1">
    <source>
        <dbReference type="SAM" id="MobiDB-lite"/>
    </source>
</evidence>
<organism evidence="2">
    <name type="scientific">Homalodisca liturata</name>
    <dbReference type="NCBI Taxonomy" id="320908"/>
    <lineage>
        <taxon>Eukaryota</taxon>
        <taxon>Metazoa</taxon>
        <taxon>Ecdysozoa</taxon>
        <taxon>Arthropoda</taxon>
        <taxon>Hexapoda</taxon>
        <taxon>Insecta</taxon>
        <taxon>Pterygota</taxon>
        <taxon>Neoptera</taxon>
        <taxon>Paraneoptera</taxon>
        <taxon>Hemiptera</taxon>
        <taxon>Auchenorrhyncha</taxon>
        <taxon>Membracoidea</taxon>
        <taxon>Cicadellidae</taxon>
        <taxon>Cicadellinae</taxon>
        <taxon>Proconiini</taxon>
        <taxon>Homalodisca</taxon>
    </lineage>
</organism>